<organism evidence="1 2">
    <name type="scientific">Spiroplasma kunkelii CR2-3x</name>
    <dbReference type="NCBI Taxonomy" id="273035"/>
    <lineage>
        <taxon>Bacteria</taxon>
        <taxon>Bacillati</taxon>
        <taxon>Mycoplasmatota</taxon>
        <taxon>Mollicutes</taxon>
        <taxon>Entomoplasmatales</taxon>
        <taxon>Spiroplasmataceae</taxon>
        <taxon>Spiroplasma</taxon>
    </lineage>
</organism>
<evidence type="ECO:0000313" key="1">
    <source>
        <dbReference type="EMBL" id="ALA97161.1"/>
    </source>
</evidence>
<reference evidence="1 2" key="1">
    <citation type="journal article" date="2015" name="Genome Announc.">
        <title>Complete Genome Sequence of Spiroplasma kunkelii Strain CR2-3x, Causal Agent of Corn Stunt Disease in Zea mays L.</title>
        <authorList>
            <person name="Davis R.E."/>
            <person name="Shao J."/>
            <person name="Dally E.L."/>
            <person name="Zhao Y."/>
            <person name="Gasparich G.E."/>
            <person name="Gaynor B.J."/>
            <person name="Athey J.C."/>
            <person name="Harrison N.A."/>
            <person name="Donofrio N."/>
        </authorList>
    </citation>
    <scope>NUCLEOTIDE SEQUENCE [LARGE SCALE GENOMIC DNA]</scope>
    <source>
        <strain evidence="1 2">CR2-3x</strain>
    </source>
</reference>
<dbReference type="KEGG" id="skn:SKUN_00241"/>
<keyword evidence="2" id="KW-1185">Reference proteome</keyword>
<name>A0A0K2JFZ0_SPIKU</name>
<dbReference type="STRING" id="273035.SKUN_00241"/>
<dbReference type="AlphaFoldDB" id="A0A0K2JFZ0"/>
<gene>
    <name evidence="1" type="ORF">SKUN_00241</name>
</gene>
<accession>A0A0K2JFZ0</accession>
<dbReference type="PATRIC" id="fig|273035.7.peg.284"/>
<protein>
    <submittedName>
        <fullName evidence="1">Uncharacterized protein</fullName>
    </submittedName>
</protein>
<dbReference type="Proteomes" id="UP000062963">
    <property type="component" value="Chromosome"/>
</dbReference>
<evidence type="ECO:0000313" key="2">
    <source>
        <dbReference type="Proteomes" id="UP000062963"/>
    </source>
</evidence>
<dbReference type="EMBL" id="CP010899">
    <property type="protein sequence ID" value="ALA97161.1"/>
    <property type="molecule type" value="Genomic_DNA"/>
</dbReference>
<sequence length="58" mass="7086">MRYQKIQKHKAQVVKIQLETLARKTSRSHEIYRKTNKKPQLDKKKKSLIKIIQCIKFY</sequence>
<proteinExistence type="predicted"/>